<dbReference type="Proteomes" id="UP000237718">
    <property type="component" value="Unassembled WGS sequence"/>
</dbReference>
<name>A0A2T1AE59_TRISK</name>
<evidence type="ECO:0000313" key="2">
    <source>
        <dbReference type="Proteomes" id="UP000237718"/>
    </source>
</evidence>
<gene>
    <name evidence="1" type="ORF">CLV89_1085</name>
</gene>
<dbReference type="EMBL" id="PVUF01000008">
    <property type="protein sequence ID" value="PRZ46861.1"/>
    <property type="molecule type" value="Genomic_DNA"/>
</dbReference>
<dbReference type="AlphaFoldDB" id="A0A2T1AE59"/>
<dbReference type="RefSeq" id="WP_207796931.1">
    <property type="nucleotide sequence ID" value="NZ_PVUF01000008.1"/>
</dbReference>
<evidence type="ECO:0000313" key="1">
    <source>
        <dbReference type="EMBL" id="PRZ46861.1"/>
    </source>
</evidence>
<proteinExistence type="predicted"/>
<accession>A0A2T1AE59</accession>
<sequence>MTHGASPGLSQSVMAIYVCFWSCLQCEYVRQIDLGGLSVCEQSIDVSQVQDMRFSWHTRFQRPFHCAQDVFLIVLKDQ</sequence>
<protein>
    <submittedName>
        <fullName evidence="1">Uncharacterized protein</fullName>
    </submittedName>
</protein>
<organism evidence="1 2">
    <name type="scientific">Tritonibacter scottomollicae</name>
    <name type="common">Epibacterium scottomollicae</name>
    <dbReference type="NCBI Taxonomy" id="483013"/>
    <lineage>
        <taxon>Bacteria</taxon>
        <taxon>Pseudomonadati</taxon>
        <taxon>Pseudomonadota</taxon>
        <taxon>Alphaproteobacteria</taxon>
        <taxon>Rhodobacterales</taxon>
        <taxon>Paracoccaceae</taxon>
        <taxon>Tritonibacter</taxon>
    </lineage>
</organism>
<comment type="caution">
    <text evidence="1">The sequence shown here is derived from an EMBL/GenBank/DDBJ whole genome shotgun (WGS) entry which is preliminary data.</text>
</comment>
<reference evidence="1 2" key="1">
    <citation type="submission" date="2018-03" db="EMBL/GenBank/DDBJ databases">
        <title>Genomic Encyclopedia of Archaeal and Bacterial Type Strains, Phase II (KMG-II): from individual species to whole genera.</title>
        <authorList>
            <person name="Goeker M."/>
        </authorList>
    </citation>
    <scope>NUCLEOTIDE SEQUENCE [LARGE SCALE GENOMIC DNA]</scope>
    <source>
        <strain evidence="1 2">DSM 25328</strain>
    </source>
</reference>